<accession>A0A0E9SC81</accession>
<reference evidence="1" key="2">
    <citation type="journal article" date="2015" name="Fish Shellfish Immunol.">
        <title>Early steps in the European eel (Anguilla anguilla)-Vibrio vulnificus interaction in the gills: Role of the RtxA13 toxin.</title>
        <authorList>
            <person name="Callol A."/>
            <person name="Pajuelo D."/>
            <person name="Ebbesson L."/>
            <person name="Teles M."/>
            <person name="MacKenzie S."/>
            <person name="Amaro C."/>
        </authorList>
    </citation>
    <scope>NUCLEOTIDE SEQUENCE</scope>
</reference>
<evidence type="ECO:0000313" key="1">
    <source>
        <dbReference type="EMBL" id="JAH38842.1"/>
    </source>
</evidence>
<dbReference type="AlphaFoldDB" id="A0A0E9SC81"/>
<organism evidence="1">
    <name type="scientific">Anguilla anguilla</name>
    <name type="common">European freshwater eel</name>
    <name type="synonym">Muraena anguilla</name>
    <dbReference type="NCBI Taxonomy" id="7936"/>
    <lineage>
        <taxon>Eukaryota</taxon>
        <taxon>Metazoa</taxon>
        <taxon>Chordata</taxon>
        <taxon>Craniata</taxon>
        <taxon>Vertebrata</taxon>
        <taxon>Euteleostomi</taxon>
        <taxon>Actinopterygii</taxon>
        <taxon>Neopterygii</taxon>
        <taxon>Teleostei</taxon>
        <taxon>Anguilliformes</taxon>
        <taxon>Anguillidae</taxon>
        <taxon>Anguilla</taxon>
    </lineage>
</organism>
<protein>
    <submittedName>
        <fullName evidence="1">Uncharacterized protein</fullName>
    </submittedName>
</protein>
<name>A0A0E9SC81_ANGAN</name>
<dbReference type="EMBL" id="GBXM01069735">
    <property type="protein sequence ID" value="JAH38842.1"/>
    <property type="molecule type" value="Transcribed_RNA"/>
</dbReference>
<sequence>MACSRYGVMLCNVMSNINSAYYQLRTQL</sequence>
<proteinExistence type="predicted"/>
<reference evidence="1" key="1">
    <citation type="submission" date="2014-11" db="EMBL/GenBank/DDBJ databases">
        <authorList>
            <person name="Amaro Gonzalez C."/>
        </authorList>
    </citation>
    <scope>NUCLEOTIDE SEQUENCE</scope>
</reference>